<keyword evidence="2" id="KW-1133">Transmembrane helix</keyword>
<keyword evidence="2" id="KW-0472">Membrane</keyword>
<protein>
    <recommendedName>
        <fullName evidence="3">F-box domain-containing protein</fullName>
    </recommendedName>
</protein>
<feature type="transmembrane region" description="Helical" evidence="2">
    <location>
        <begin position="1537"/>
        <end position="1555"/>
    </location>
</feature>
<evidence type="ECO:0000259" key="3">
    <source>
        <dbReference type="PROSITE" id="PS50181"/>
    </source>
</evidence>
<dbReference type="InterPro" id="IPR036397">
    <property type="entry name" value="RNaseH_sf"/>
</dbReference>
<dbReference type="PROSITE" id="PS50181">
    <property type="entry name" value="FBOX"/>
    <property type="match status" value="1"/>
</dbReference>
<dbReference type="InterPro" id="IPR036691">
    <property type="entry name" value="Endo/exonu/phosph_ase_sf"/>
</dbReference>
<name>A0A7R8ZBC9_TIMDO</name>
<evidence type="ECO:0000313" key="4">
    <source>
        <dbReference type="EMBL" id="CAD7199042.1"/>
    </source>
</evidence>
<evidence type="ECO:0000256" key="1">
    <source>
        <dbReference type="SAM" id="MobiDB-lite"/>
    </source>
</evidence>
<dbReference type="Gene3D" id="1.20.1280.50">
    <property type="match status" value="1"/>
</dbReference>
<organism evidence="4">
    <name type="scientific">Timema douglasi</name>
    <name type="common">Walking stick</name>
    <dbReference type="NCBI Taxonomy" id="61478"/>
    <lineage>
        <taxon>Eukaryota</taxon>
        <taxon>Metazoa</taxon>
        <taxon>Ecdysozoa</taxon>
        <taxon>Arthropoda</taxon>
        <taxon>Hexapoda</taxon>
        <taxon>Insecta</taxon>
        <taxon>Pterygota</taxon>
        <taxon>Neoptera</taxon>
        <taxon>Polyneoptera</taxon>
        <taxon>Phasmatodea</taxon>
        <taxon>Timematodea</taxon>
        <taxon>Timematoidea</taxon>
        <taxon>Timematidae</taxon>
        <taxon>Timema</taxon>
    </lineage>
</organism>
<feature type="compositionally biased region" description="Polar residues" evidence="1">
    <location>
        <begin position="1098"/>
        <end position="1107"/>
    </location>
</feature>
<dbReference type="Gene3D" id="3.60.10.10">
    <property type="entry name" value="Endonuclease/exonuclease/phosphatase"/>
    <property type="match status" value="1"/>
</dbReference>
<dbReference type="Gene3D" id="3.30.420.10">
    <property type="entry name" value="Ribonuclease H-like superfamily/Ribonuclease H"/>
    <property type="match status" value="1"/>
</dbReference>
<proteinExistence type="predicted"/>
<dbReference type="CDD" id="cd09917">
    <property type="entry name" value="F-box_SF"/>
    <property type="match status" value="1"/>
</dbReference>
<dbReference type="SMART" id="SM00256">
    <property type="entry name" value="FBOX"/>
    <property type="match status" value="1"/>
</dbReference>
<feature type="domain" description="F-box" evidence="3">
    <location>
        <begin position="24"/>
        <end position="70"/>
    </location>
</feature>
<keyword evidence="2" id="KW-0812">Transmembrane</keyword>
<dbReference type="EMBL" id="OA566527">
    <property type="protein sequence ID" value="CAD7199042.1"/>
    <property type="molecule type" value="Genomic_DNA"/>
</dbReference>
<dbReference type="InterPro" id="IPR036047">
    <property type="entry name" value="F-box-like_dom_sf"/>
</dbReference>
<evidence type="ECO:0000256" key="2">
    <source>
        <dbReference type="SAM" id="Phobius"/>
    </source>
</evidence>
<dbReference type="SUPFAM" id="SSF56219">
    <property type="entry name" value="DNase I-like"/>
    <property type="match status" value="1"/>
</dbReference>
<feature type="region of interest" description="Disordered" evidence="1">
    <location>
        <begin position="1078"/>
        <end position="1132"/>
    </location>
</feature>
<dbReference type="SUPFAM" id="SSF81383">
    <property type="entry name" value="F-box domain"/>
    <property type="match status" value="1"/>
</dbReference>
<dbReference type="Gene3D" id="1.10.287.70">
    <property type="match status" value="1"/>
</dbReference>
<gene>
    <name evidence="4" type="ORF">TDIB3V08_LOCUS5315</name>
</gene>
<dbReference type="GO" id="GO:0003676">
    <property type="term" value="F:nucleic acid binding"/>
    <property type="evidence" value="ECO:0007669"/>
    <property type="project" value="InterPro"/>
</dbReference>
<reference evidence="4" key="1">
    <citation type="submission" date="2020-11" db="EMBL/GenBank/DDBJ databases">
        <authorList>
            <person name="Tran Van P."/>
        </authorList>
    </citation>
    <scope>NUCLEOTIDE SEQUENCE</scope>
</reference>
<dbReference type="InterPro" id="IPR001810">
    <property type="entry name" value="F-box_dom"/>
</dbReference>
<sequence>MESFSMLLRSIGVSPSWKESDESVDILGSLPEEVAILILKCVDSNSLVSAALVCKKWRNICRSDTSLRIAIRRQLRRDRLGPTALRTRDTNAQATRVRRNSDKEQIPVKIVTSFHSGRKQCARAGMFVDKASHTQTEKRGTFGLLSGSCPRTHLGVLDISGRNFQQVESLTTNQSSLTLNLVCSSILNREYAFKYHVFRCTLLTTFTISLFRQHQFPQGCRVRRAISASPDVVTYGMVKSCTFSMFFLNQYATPLFLIRSSNGHTVNLSLQSGMHPLVSARYSSVDLGTPWPMRVCSAYELRPILVIKDLEITKSILWKNANVFFDRSFSPDETLDPLGAKMLFGMKAVHSGLTTSRAMLAVHTGLTTSRAMLAVHSGLTTSRAMLAVHSGLTTSRALLAVHTVHSGLTTSCAMLAVHSGLTTSRAMLVVHSGLTTSCAMLAVHSGLTTSCAMLAVHSGFLPQVWAEYASIPQRIVLNLTWILVMRVIEVSSQMERRPIVITNTSFPQMLPPRQYADVIAAVRDHSHMRCVHLVYKTHWFWEPRRDIEDKVTARLGVVRSKSFLYGDEPLVDGPELDGVCGAIIADLDVPALVGLGGETIDDTLIIVFGPPPLHDEQFEVAPLGEQQLALASALWWEDISSHPASAPWWEDISSHPAGAPWWEDISSHPASAQGLGLNSVTKHAKLRQELKETYFKQVQILLNEKGIPTAIINTHNTYDVSRYMCPVRILQVLLYMDEGNRILLELEFKEKEMTRQPVSGLNFLWLVFTNIGEIDYELNNVTVNMRREMIVAHHDGHKNLLYEVYHIEKKTMALVVRLILEVDGQGEMITLSKSYVQRRSNLQGFEMLAYTIKCCPGWRVVSRRDGSDSASKGRIVLRDLYKGRDPASSVVEMRCQLSDLVDQEEDEGEELINRELSEACRQDDPSLEEKRAKLLEESSQLHAHLLFLLKSPKGEEKESDLREFEVQESLGGPDTVGPESEITRKGETVTNKPGTSLWTEGMPRRAIHLVAGQLDQSHRDEPVLESLADRMLAEGRSRLVFVLNLVRDWNVKFTEQMQPREISQYRVRRSEQICMSGTIPPNELGVIRPARPRMPPGGSQQRPQSGPLTREGVSAEVRRRPPSTTSQARKGTGDAILGKKFIGNLGLNIHFREEEVTSPFATEFVVPLEVIGDLGERAVSMVGDLTRVKSTILKEEFPDVVTSKVGCTDIMTHSIELNDPTPTGKIGRGIARLTSLRFEVVHIPGKDNCVVDGLSGMFEEDDIGATRKEIWDPVPLGILGQMPKIFSSIRLAQKKGSRSGKVERFRRDLENALIEYHHANHRNWDTNLTWLQLAFNTAEHASHGRTLFELLIGYEPLQPINLQWEIFSEDWDEKPAQLSVRRRAEALEHLKRAHETLSRRYIRGREPVPYKNPPYTLVIENNGSVQVKGLMGKVWSLLEDMMNFTTSVALVDESRFGFYLTMSEYTQEESSYNNFSHYTDVLLFDIPTNTYQGLNEFFYGIHIPLAIFTSESRVYIKHPGLVDKTPGKVSAPFEPSMWGAIVVAVLFLSATLALFQHGLSYREYIEKYLEQIEVIDDVYRGIPLVFLADGNTLWFSNVLRRLDGRRGGNRAYERGEKLEEIIGVRRLEVLNMIENSPTYARRAGASSNIDVTLCNQEANGIVKNWTAMISTLRTQRGDMTSCWKESARLLLETLLPDDNVEDDEEQETAKIDMTRNCDSKTETDPITREEMTRSKVVVLAGGKWNKISGRVPPQGVALTGARTNPGTIRFGSGGTPSGAGYCASSTPTQVATRFVFIITTLLAVIVFTAYSSNLISFLTVRKNVFTIKSIDEMFKKNSSYRVGVVKRSSEFDLLQYLEITRNVLSPGWLPVVTVHMVLAPQWAPIARMPDVLSPRISKPLLEVHVKDSFNIMQLLDQLRELALSSLLSGWLDSGDPKCIGQF</sequence>
<accession>A0A7R8ZBC9</accession>
<feature type="transmembrane region" description="Helical" evidence="2">
    <location>
        <begin position="1794"/>
        <end position="1818"/>
    </location>
</feature>
<dbReference type="Pfam" id="PF12937">
    <property type="entry name" value="F-box-like"/>
    <property type="match status" value="1"/>
</dbReference>
<feature type="region of interest" description="Disordered" evidence="1">
    <location>
        <begin position="964"/>
        <end position="995"/>
    </location>
</feature>